<keyword evidence="1" id="KW-0158">Chromosome</keyword>
<dbReference type="OrthoDB" id="289721at2759"/>
<protein>
    <recommendedName>
        <fullName evidence="1">Telomerase reverse transcriptase</fullName>
        <ecNumber evidence="1">2.7.7.49</ecNumber>
    </recommendedName>
    <alternativeName>
        <fullName evidence="1">Telomerase catalytic subunit</fullName>
    </alternativeName>
</protein>
<accession>A0A2A2L9R8</accession>
<dbReference type="EC" id="2.7.7.49" evidence="1"/>
<keyword evidence="1" id="KW-0808">Transferase</keyword>
<dbReference type="GO" id="GO:0070034">
    <property type="term" value="F:telomerase RNA binding"/>
    <property type="evidence" value="ECO:0007669"/>
    <property type="project" value="TreeGrafter"/>
</dbReference>
<evidence type="ECO:0000313" key="4">
    <source>
        <dbReference type="Proteomes" id="UP000218231"/>
    </source>
</evidence>
<dbReference type="InterPro" id="IPR043502">
    <property type="entry name" value="DNA/RNA_pol_sf"/>
</dbReference>
<gene>
    <name evidence="3" type="ORF">WR25_06338</name>
</gene>
<dbReference type="GO" id="GO:0007004">
    <property type="term" value="P:telomere maintenance via telomerase"/>
    <property type="evidence" value="ECO:0007669"/>
    <property type="project" value="TreeGrafter"/>
</dbReference>
<keyword evidence="4" id="KW-1185">Reference proteome</keyword>
<evidence type="ECO:0000259" key="2">
    <source>
        <dbReference type="PROSITE" id="PS50878"/>
    </source>
</evidence>
<comment type="catalytic activity">
    <reaction evidence="1">
        <text>DNA(n) + a 2'-deoxyribonucleoside 5'-triphosphate = DNA(n+1) + diphosphate</text>
        <dbReference type="Rhea" id="RHEA:22508"/>
        <dbReference type="Rhea" id="RHEA-COMP:17339"/>
        <dbReference type="Rhea" id="RHEA-COMP:17340"/>
        <dbReference type="ChEBI" id="CHEBI:33019"/>
        <dbReference type="ChEBI" id="CHEBI:61560"/>
        <dbReference type="ChEBI" id="CHEBI:173112"/>
        <dbReference type="EC" id="2.7.7.49"/>
    </reaction>
</comment>
<keyword evidence="1" id="KW-0779">Telomere</keyword>
<comment type="subcellular location">
    <subcellularLocation>
        <location evidence="1">Nucleus</location>
    </subcellularLocation>
    <subcellularLocation>
        <location evidence="1">Chromosome</location>
        <location evidence="1">Telomere</location>
    </subcellularLocation>
</comment>
<dbReference type="GO" id="GO:0003720">
    <property type="term" value="F:telomerase activity"/>
    <property type="evidence" value="ECO:0007669"/>
    <property type="project" value="InterPro"/>
</dbReference>
<dbReference type="AlphaFoldDB" id="A0A2A2L9R8"/>
<dbReference type="SUPFAM" id="SSF56672">
    <property type="entry name" value="DNA/RNA polymerases"/>
    <property type="match status" value="1"/>
</dbReference>
<dbReference type="Proteomes" id="UP000218231">
    <property type="component" value="Unassembled WGS sequence"/>
</dbReference>
<dbReference type="InterPro" id="IPR003545">
    <property type="entry name" value="Telomerase_RT"/>
</dbReference>
<dbReference type="PANTHER" id="PTHR12066">
    <property type="entry name" value="TELOMERASE REVERSE TRANSCRIPTASE"/>
    <property type="match status" value="1"/>
</dbReference>
<dbReference type="GO" id="GO:0000333">
    <property type="term" value="C:telomerase catalytic core complex"/>
    <property type="evidence" value="ECO:0007669"/>
    <property type="project" value="TreeGrafter"/>
</dbReference>
<dbReference type="STRING" id="2018661.A0A2A2L9R8"/>
<organism evidence="3 4">
    <name type="scientific">Diploscapter pachys</name>
    <dbReference type="NCBI Taxonomy" id="2018661"/>
    <lineage>
        <taxon>Eukaryota</taxon>
        <taxon>Metazoa</taxon>
        <taxon>Ecdysozoa</taxon>
        <taxon>Nematoda</taxon>
        <taxon>Chromadorea</taxon>
        <taxon>Rhabditida</taxon>
        <taxon>Rhabditina</taxon>
        <taxon>Rhabditomorpha</taxon>
        <taxon>Rhabditoidea</taxon>
        <taxon>Rhabditidae</taxon>
        <taxon>Diploscapter</taxon>
    </lineage>
</organism>
<keyword evidence="1" id="KW-0548">Nucleotidyltransferase</keyword>
<feature type="domain" description="Reverse transcriptase" evidence="2">
    <location>
        <begin position="224"/>
        <end position="498"/>
    </location>
</feature>
<comment type="similarity">
    <text evidence="1">Belongs to the reverse transcriptase family. Telomerase subfamily.</text>
</comment>
<keyword evidence="1" id="KW-0695">RNA-directed DNA polymerase</keyword>
<evidence type="ECO:0000256" key="1">
    <source>
        <dbReference type="RuleBase" id="RU365061"/>
    </source>
</evidence>
<dbReference type="InterPro" id="IPR000477">
    <property type="entry name" value="RT_dom"/>
</dbReference>
<proteinExistence type="inferred from homology"/>
<keyword evidence="1" id="KW-0539">Nucleus</keyword>
<evidence type="ECO:0000313" key="3">
    <source>
        <dbReference type="EMBL" id="PAV82912.1"/>
    </source>
</evidence>
<comment type="function">
    <text evidence="1">Telomerase is a ribonucleoprotein enzyme essential for the replication of chromosome termini in most eukaryotes. It elongates telomeres. It is a reverse transcriptase that adds simple sequence repeats to chromosome ends by copying a template sequence within the RNA component of the enzyme.</text>
</comment>
<keyword evidence="1" id="KW-0460">Magnesium</keyword>
<dbReference type="EMBL" id="LIAE01007015">
    <property type="protein sequence ID" value="PAV82912.1"/>
    <property type="molecule type" value="Genomic_DNA"/>
</dbReference>
<keyword evidence="1" id="KW-0479">Metal-binding</keyword>
<dbReference type="GO" id="GO:0000781">
    <property type="term" value="C:chromosome, telomeric region"/>
    <property type="evidence" value="ECO:0007669"/>
    <property type="project" value="UniProtKB-SubCell"/>
</dbReference>
<dbReference type="PROSITE" id="PS50878">
    <property type="entry name" value="RT_POL"/>
    <property type="match status" value="1"/>
</dbReference>
<name>A0A2A2L9R8_9BILA</name>
<comment type="caution">
    <text evidence="3">The sequence shown here is derived from an EMBL/GenBank/DDBJ whole genome shotgun (WGS) entry which is preliminary data.</text>
</comment>
<reference evidence="3 4" key="1">
    <citation type="journal article" date="2017" name="Curr. Biol.">
        <title>Genome architecture and evolution of a unichromosomal asexual nematode.</title>
        <authorList>
            <person name="Fradin H."/>
            <person name="Zegar C."/>
            <person name="Gutwein M."/>
            <person name="Lucas J."/>
            <person name="Kovtun M."/>
            <person name="Corcoran D."/>
            <person name="Baugh L.R."/>
            <person name="Kiontke K."/>
            <person name="Gunsalus K."/>
            <person name="Fitch D.H."/>
            <person name="Piano F."/>
        </authorList>
    </citation>
    <scope>NUCLEOTIDE SEQUENCE [LARGE SCALE GENOMIC DNA]</scope>
    <source>
        <strain evidence="3">PF1309</strain>
    </source>
</reference>
<dbReference type="PANTHER" id="PTHR12066:SF0">
    <property type="entry name" value="TELOMERASE REVERSE TRANSCRIPTASE"/>
    <property type="match status" value="1"/>
</dbReference>
<dbReference type="GO" id="GO:0046872">
    <property type="term" value="F:metal ion binding"/>
    <property type="evidence" value="ECO:0007669"/>
    <property type="project" value="UniProtKB-KW"/>
</dbReference>
<sequence>MNEYKKKRFTKDALHIWCNWNIDLQKIRSSTHSKQNRYLRIHETRAKRLNSIAMAKRIFGKEITEKLNYICKDQILKISIKYLTFSGIGDLLIGPENVIHVSQYCTTKFWDFVQSGAKTANNNQMQPDANINEMLWTELNILKCEICRLLMKRAVSRSASHPTLQWLIPVVFQRLVKYAANSLCNFLFIHIKPVKLFEDPPTRELYLSSGFKKVRDCARIEFIEEYSVVEHNLRPNDHPLKFILRAQKKGFRPIFSMKRLDRQDLRSYYNMKDKFKTVCAILRFVLFTEGIRIDGSFKRSIHNLIVQLRQEKHKWYFMNIDIIHCFAQRYKFLRCEAATDNATASDRFYQRFAHRNDYIVPKPRFFTHNKQNVVKIITEAIDNYIVETAENNFVRVTRGIPQGHSLSSWINMINLHLFEADCLPELRDDRVKFCRYVDDYLIASTDQSLLAKIYKTFGQNEYGIDAHREKRRFSFKMEGQEFVNDLPTNILKWSGHLVNADDLSITNYMQFKRQTRKRKLKESQ</sequence>
<dbReference type="GO" id="GO:0042162">
    <property type="term" value="F:telomeric DNA binding"/>
    <property type="evidence" value="ECO:0007669"/>
    <property type="project" value="TreeGrafter"/>
</dbReference>